<accession>Q60CX5</accession>
<proteinExistence type="predicted"/>
<organism evidence="2">
    <name type="scientific">Solanum tuberosum</name>
    <name type="common">Potato</name>
    <dbReference type="NCBI Taxonomy" id="4113"/>
    <lineage>
        <taxon>Eukaryota</taxon>
        <taxon>Viridiplantae</taxon>
        <taxon>Streptophyta</taxon>
        <taxon>Embryophyta</taxon>
        <taxon>Tracheophyta</taxon>
        <taxon>Spermatophyta</taxon>
        <taxon>Magnoliopsida</taxon>
        <taxon>eudicotyledons</taxon>
        <taxon>Gunneridae</taxon>
        <taxon>Pentapetalae</taxon>
        <taxon>asterids</taxon>
        <taxon>lamiids</taxon>
        <taxon>Solanales</taxon>
        <taxon>Solanaceae</taxon>
        <taxon>Solanoideae</taxon>
        <taxon>Solaneae</taxon>
        <taxon>Solanum</taxon>
    </lineage>
</organism>
<evidence type="ECO:0000259" key="1">
    <source>
        <dbReference type="Pfam" id="PF10551"/>
    </source>
</evidence>
<reference evidence="2" key="1">
    <citation type="submission" date="2004-10" db="EMBL/GenBank/DDBJ databases">
        <authorList>
            <person name="Buell R."/>
            <person name="Liu J."/>
            <person name="Childs K."/>
            <person name="Zaborsky J."/>
            <person name="Tallon L."/>
            <person name="Wirtz U."/>
            <person name="Wei F."/>
            <person name="Kuang H."/>
            <person name="Zhang P."/>
            <person name="Marano M."/>
            <person name="Baker B."/>
        </authorList>
    </citation>
    <scope>NUCLEOTIDE SEQUENCE</scope>
</reference>
<gene>
    <name evidence="2" type="ORF">STB1_57t00017</name>
</gene>
<protein>
    <submittedName>
        <fullName evidence="2">Putative transposase, identical</fullName>
    </submittedName>
</protein>
<sequence>MAEDGLLQMEGIIYEYSSLYSGLVSAITSQLMIDANIHNIEIKYIVSDRCPPVSIHNDVGVRVFLDQKKSNVDFFTKYPLCITLKNIAIDNQDSIVVVDRRHSDVSRTLTNFDLYSSNSIRLIGVNLDGVVDENTDEGNGVISDLSNLFIAEKQIYNDKETLMEVMRHYGVVEKFKFLVTRSSSSCYYLKCPADNCSWMMNSSCLNQSKLFKIRKYCVEHTCSVRDRVNARRQGITDVVVVLIMDKFIDPSTVYTPKDIAEEVLKVHDVALTYMQAWRAKQKAIKLVRGDPAESYAKLPALRGAYGGTMLTASTIDPGGHILPLAYAIVDSENDASWTWFFEQFREVYGERENMCFMSNRNESIWKGTARVYPGLEHFACIWHLCCNVLKNFHRNTEDLKKLFFTMAKAYAIQQFEAIMQRIDHIDPRIRDYLYDIGYSKWSRAYSKCKRTWTMTSNVAESLNNVNRIARMLPVISLLEFMRVTVQRWIHKHNEEPAKTRSELTKKYDLMLQKSIALSSSMRVIPSTVDMHVVVDGPKRLKNFQDTYAIPVEPLPCESIWDIPSYISEPKLMPPGPKRAAGRPQLER</sequence>
<dbReference type="EMBL" id="AC151957">
    <property type="protein sequence ID" value="AAV31178.1"/>
    <property type="molecule type" value="Genomic_DNA"/>
</dbReference>
<name>Q60CX5_SOLTU</name>
<evidence type="ECO:0000313" key="2">
    <source>
        <dbReference type="EMBL" id="AAV31178.1"/>
    </source>
</evidence>
<dbReference type="AlphaFoldDB" id="Q60CX5"/>
<dbReference type="PANTHER" id="PTHR31973">
    <property type="entry name" value="POLYPROTEIN, PUTATIVE-RELATED"/>
    <property type="match status" value="1"/>
</dbReference>
<feature type="domain" description="MULE transposase" evidence="1">
    <location>
        <begin position="304"/>
        <end position="386"/>
    </location>
</feature>
<reference evidence="2" key="2">
    <citation type="submission" date="2006-08" db="EMBL/GenBank/DDBJ databases">
        <authorList>
            <person name="Childs K."/>
        </authorList>
    </citation>
    <scope>NUCLEOTIDE SEQUENCE</scope>
</reference>
<dbReference type="PANTHER" id="PTHR31973:SF113">
    <property type="entry name" value="PROTEIN FAR1-RELATED SEQUENCE 5-LIKE"/>
    <property type="match status" value="1"/>
</dbReference>
<dbReference type="InterPro" id="IPR018289">
    <property type="entry name" value="MULE_transposase_dom"/>
</dbReference>
<dbReference type="Pfam" id="PF10551">
    <property type="entry name" value="MULE"/>
    <property type="match status" value="1"/>
</dbReference>